<reference evidence="9" key="2">
    <citation type="submission" date="2021-04" db="EMBL/GenBank/DDBJ databases">
        <authorList>
            <person name="Gilroy R."/>
        </authorList>
    </citation>
    <scope>NUCLEOTIDE SEQUENCE</scope>
    <source>
        <strain evidence="9">CHK32-1732</strain>
    </source>
</reference>
<dbReference type="GO" id="GO:0005840">
    <property type="term" value="C:ribosome"/>
    <property type="evidence" value="ECO:0007669"/>
    <property type="project" value="UniProtKB-KW"/>
</dbReference>
<dbReference type="SUPFAM" id="SSF55658">
    <property type="entry name" value="L9 N-domain-like"/>
    <property type="match status" value="1"/>
</dbReference>
<dbReference type="InterPro" id="IPR009027">
    <property type="entry name" value="Ribosomal_bL9/RNase_H1_N"/>
</dbReference>
<gene>
    <name evidence="7 9" type="primary">rplI</name>
    <name evidence="9" type="ORF">H9870_07545</name>
</gene>
<organism evidence="9 10">
    <name type="scientific">Candidatus Corynebacterium avicola</name>
    <dbReference type="NCBI Taxonomy" id="2838527"/>
    <lineage>
        <taxon>Bacteria</taxon>
        <taxon>Bacillati</taxon>
        <taxon>Actinomycetota</taxon>
        <taxon>Actinomycetes</taxon>
        <taxon>Mycobacteriales</taxon>
        <taxon>Corynebacteriaceae</taxon>
        <taxon>Corynebacterium</taxon>
    </lineage>
</organism>
<reference evidence="9" key="1">
    <citation type="journal article" date="2021" name="PeerJ">
        <title>Extensive microbial diversity within the chicken gut microbiome revealed by metagenomics and culture.</title>
        <authorList>
            <person name="Gilroy R."/>
            <person name="Ravi A."/>
            <person name="Getino M."/>
            <person name="Pursley I."/>
            <person name="Horton D.L."/>
            <person name="Alikhan N.F."/>
            <person name="Baker D."/>
            <person name="Gharbi K."/>
            <person name="Hall N."/>
            <person name="Watson M."/>
            <person name="Adriaenssens E.M."/>
            <person name="Foster-Nyarko E."/>
            <person name="Jarju S."/>
            <person name="Secka A."/>
            <person name="Antonio M."/>
            <person name="Oren A."/>
            <person name="Chaudhuri R.R."/>
            <person name="La Ragione R."/>
            <person name="Hildebrand F."/>
            <person name="Pallen M.J."/>
        </authorList>
    </citation>
    <scope>NUCLEOTIDE SEQUENCE</scope>
    <source>
        <strain evidence="9">CHK32-1732</strain>
    </source>
</reference>
<dbReference type="FunFam" id="3.40.5.10:FF:000003">
    <property type="entry name" value="50S ribosomal protein L9"/>
    <property type="match status" value="1"/>
</dbReference>
<comment type="function">
    <text evidence="7">Binds to the 23S rRNA.</text>
</comment>
<dbReference type="AlphaFoldDB" id="A0A9D1RRR0"/>
<dbReference type="InterPro" id="IPR020069">
    <property type="entry name" value="Ribosomal_bL9_C"/>
</dbReference>
<evidence type="ECO:0000313" key="10">
    <source>
        <dbReference type="Proteomes" id="UP000824190"/>
    </source>
</evidence>
<dbReference type="InterPro" id="IPR020594">
    <property type="entry name" value="Ribosomal_bL9_bac/chp"/>
</dbReference>
<dbReference type="HAMAP" id="MF_00503">
    <property type="entry name" value="Ribosomal_bL9"/>
    <property type="match status" value="1"/>
</dbReference>
<evidence type="ECO:0000256" key="5">
    <source>
        <dbReference type="ARBA" id="ARBA00023274"/>
    </source>
</evidence>
<comment type="caution">
    <text evidence="9">The sequence shown here is derived from an EMBL/GenBank/DDBJ whole genome shotgun (WGS) entry which is preliminary data.</text>
</comment>
<dbReference type="GO" id="GO:0003735">
    <property type="term" value="F:structural constituent of ribosome"/>
    <property type="evidence" value="ECO:0007669"/>
    <property type="project" value="InterPro"/>
</dbReference>
<accession>A0A9D1RRR0</accession>
<name>A0A9D1RRR0_9CORY</name>
<evidence type="ECO:0000256" key="2">
    <source>
        <dbReference type="ARBA" id="ARBA00022730"/>
    </source>
</evidence>
<dbReference type="GO" id="GO:0019843">
    <property type="term" value="F:rRNA binding"/>
    <property type="evidence" value="ECO:0007669"/>
    <property type="project" value="UniProtKB-UniRule"/>
</dbReference>
<dbReference type="InterPro" id="IPR000244">
    <property type="entry name" value="Ribosomal_bL9"/>
</dbReference>
<keyword evidence="5 7" id="KW-0687">Ribonucleoprotein</keyword>
<keyword evidence="2 7" id="KW-0699">rRNA-binding</keyword>
<evidence type="ECO:0000256" key="4">
    <source>
        <dbReference type="ARBA" id="ARBA00022980"/>
    </source>
</evidence>
<evidence type="ECO:0000256" key="1">
    <source>
        <dbReference type="ARBA" id="ARBA00010605"/>
    </source>
</evidence>
<dbReference type="InterPro" id="IPR036791">
    <property type="entry name" value="Ribosomal_bL9_C_sf"/>
</dbReference>
<keyword evidence="3 7" id="KW-0694">RNA-binding</keyword>
<dbReference type="Pfam" id="PF01281">
    <property type="entry name" value="Ribosomal_L9_N"/>
    <property type="match status" value="1"/>
</dbReference>
<evidence type="ECO:0000256" key="7">
    <source>
        <dbReference type="HAMAP-Rule" id="MF_00503"/>
    </source>
</evidence>
<proteinExistence type="inferred from homology"/>
<dbReference type="Gene3D" id="3.40.5.10">
    <property type="entry name" value="Ribosomal protein L9, N-terminal domain"/>
    <property type="match status" value="1"/>
</dbReference>
<comment type="similarity">
    <text evidence="1 7">Belongs to the bacterial ribosomal protein bL9 family.</text>
</comment>
<feature type="domain" description="Ribosomal protein L9" evidence="8">
    <location>
        <begin position="13"/>
        <end position="40"/>
    </location>
</feature>
<dbReference type="Gene3D" id="3.10.430.100">
    <property type="entry name" value="Ribosomal protein L9, C-terminal domain"/>
    <property type="match status" value="1"/>
</dbReference>
<dbReference type="EMBL" id="DXGC01000070">
    <property type="protein sequence ID" value="HIW91496.1"/>
    <property type="molecule type" value="Genomic_DNA"/>
</dbReference>
<dbReference type="GO" id="GO:0006412">
    <property type="term" value="P:translation"/>
    <property type="evidence" value="ECO:0007669"/>
    <property type="project" value="UniProtKB-UniRule"/>
</dbReference>
<dbReference type="NCBIfam" id="TIGR00158">
    <property type="entry name" value="L9"/>
    <property type="match status" value="1"/>
</dbReference>
<protein>
    <recommendedName>
        <fullName evidence="6 7">Large ribosomal subunit protein bL9</fullName>
    </recommendedName>
</protein>
<sequence>MKLILTAAVDNLGVPGDIVEVKAGYGRNFLLPRGYAIPATRGAEKQVENIRRAQQDKVIRDLDHAREVKAEIDHLSNVTVNVRTSEQGKLFGSVSAEDVAVAVKAAGGRELDKRTIVLNKGDVKTTGSYNVDIKLHPQVVASLNFKVVAEK</sequence>
<evidence type="ECO:0000256" key="6">
    <source>
        <dbReference type="ARBA" id="ARBA00035292"/>
    </source>
</evidence>
<evidence type="ECO:0000259" key="8">
    <source>
        <dbReference type="PROSITE" id="PS00651"/>
    </source>
</evidence>
<dbReference type="Proteomes" id="UP000824190">
    <property type="component" value="Unassembled WGS sequence"/>
</dbReference>
<keyword evidence="4 7" id="KW-0689">Ribosomal protein</keyword>
<dbReference type="SUPFAM" id="SSF55653">
    <property type="entry name" value="Ribosomal protein L9 C-domain"/>
    <property type="match status" value="1"/>
</dbReference>
<dbReference type="InterPro" id="IPR020070">
    <property type="entry name" value="Ribosomal_bL9_N"/>
</dbReference>
<dbReference type="PROSITE" id="PS00651">
    <property type="entry name" value="RIBOSOMAL_L9"/>
    <property type="match status" value="1"/>
</dbReference>
<dbReference type="InterPro" id="IPR036935">
    <property type="entry name" value="Ribosomal_bL9_N_sf"/>
</dbReference>
<dbReference type="GO" id="GO:1990904">
    <property type="term" value="C:ribonucleoprotein complex"/>
    <property type="evidence" value="ECO:0007669"/>
    <property type="project" value="UniProtKB-KW"/>
</dbReference>
<dbReference type="PANTHER" id="PTHR21368">
    <property type="entry name" value="50S RIBOSOMAL PROTEIN L9"/>
    <property type="match status" value="1"/>
</dbReference>
<evidence type="ECO:0000256" key="3">
    <source>
        <dbReference type="ARBA" id="ARBA00022884"/>
    </source>
</evidence>
<dbReference type="Pfam" id="PF03948">
    <property type="entry name" value="Ribosomal_L9_C"/>
    <property type="match status" value="1"/>
</dbReference>
<evidence type="ECO:0000313" key="9">
    <source>
        <dbReference type="EMBL" id="HIW91496.1"/>
    </source>
</evidence>